<feature type="compositionally biased region" description="Basic and acidic residues" evidence="1">
    <location>
        <begin position="57"/>
        <end position="68"/>
    </location>
</feature>
<comment type="caution">
    <text evidence="2">The sequence shown here is derived from an EMBL/GenBank/DDBJ whole genome shotgun (WGS) entry which is preliminary data.</text>
</comment>
<gene>
    <name evidence="2" type="ORF">GN244_ATG00015</name>
    <name evidence="3" type="ORF">GN958_ATG14830</name>
</gene>
<dbReference type="EMBL" id="JAACNO010002033">
    <property type="protein sequence ID" value="KAF4135983.1"/>
    <property type="molecule type" value="Genomic_DNA"/>
</dbReference>
<keyword evidence="4" id="KW-1185">Reference proteome</keyword>
<dbReference type="Proteomes" id="UP000704712">
    <property type="component" value="Unassembled WGS sequence"/>
</dbReference>
<dbReference type="AlphaFoldDB" id="A0A833X335"/>
<sequence length="1031" mass="113743">MARADDDEALRRRGRARSRAPPPTSIASMYAPVDAPNGPPARSSKMKMASLMAVVDEESKSKRVKVDDQQSDDWVPRNAPISISSLTASSESPASSLFQHEMPTIIPSFSRDNVEANGETKSSAANGDASPAATRSMLDYYFPSGRSEVNGLSGNRSLKRKRRSSRRDELAADVDLLRFGVDGAKLVPQGLVDRVDAHMSRAVLIKVVGNHVTNWCNRSGFAPSFLQEITTLLAAYYPCNYPTLLDEVLAGFLFKRPEFMDLLLPAMLEKMSKAGESVSTTKYPVADALVRMCGSPAATTARHDLACRSLLRCLVENNGDRFALSPWIAAGAIEASDAVLQNLWKALLPCSQEDVEELNWRVEDPTQQIVELLAEEGKLRVCRISCGFVKLLLSDDKLKNQLVESQSYLLPDCLERAFKHASTSWSSSLMAEWLERRRKDAGAFRDLVDFFVRFNAKLSLRKPEWFVNHVLSFALSPHCPVAEQELALRAILSDHMSFLLGTQSPKSKQNGSGEASAATDLDVVGSQSVLEAQSKIENLLGLLVAATARTSALFLDIWSQAWLDKRLTLSWSYVYALLCVAIQDTVDDRSGLGQKLQSFTTRVCRSYYGRLADLGKDEEVASKFSDALNLLLPSTRPVAALMLHEVLAALADFEQKHSTDACSIFGNAVALHLSSCGGSVDNNVKRSAVQKALVEYDRSPVSRATTADVLMTLKTLASTESSTGDLTRRVLSSGPVVRLLSSLLNYGRRRRRQEVLLDVMSVVVVSNTSTTLNRDWARQYVVQELVHCAYTGPPNSARRATALLQSISRHNSRGIGAFLWVVLQQCTKLCCGLEEKENVHKLAHYSENYQGRADTFAELVKTMVATVPASTVRDVLNFVEQKLASCSVGKTRMNLFLLLLLRKLVVCELQCGMLLPVVQRAVCPLACSDLDQILLIQLQLLKALCARLVAVRHHPVASKLSDDAEDWKRCEDLVCNERLRADLQSVAKGRTSRVSQVLAQGILTFTQQLRHERPIDDEDGAARIPKKGRMK</sequence>
<evidence type="ECO:0000313" key="3">
    <source>
        <dbReference type="EMBL" id="KAF4135983.1"/>
    </source>
</evidence>
<protein>
    <submittedName>
        <fullName evidence="2">Uncharacterized protein</fullName>
    </submittedName>
</protein>
<proteinExistence type="predicted"/>
<feature type="region of interest" description="Disordered" evidence="1">
    <location>
        <begin position="1"/>
        <end position="78"/>
    </location>
</feature>
<evidence type="ECO:0000313" key="4">
    <source>
        <dbReference type="Proteomes" id="UP000602510"/>
    </source>
</evidence>
<organism evidence="2 4">
    <name type="scientific">Phytophthora infestans</name>
    <name type="common">Potato late blight agent</name>
    <name type="synonym">Botrytis infestans</name>
    <dbReference type="NCBI Taxonomy" id="4787"/>
    <lineage>
        <taxon>Eukaryota</taxon>
        <taxon>Sar</taxon>
        <taxon>Stramenopiles</taxon>
        <taxon>Oomycota</taxon>
        <taxon>Peronosporomycetes</taxon>
        <taxon>Peronosporales</taxon>
        <taxon>Peronosporaceae</taxon>
        <taxon>Phytophthora</taxon>
    </lineage>
</organism>
<dbReference type="Proteomes" id="UP000602510">
    <property type="component" value="Unassembled WGS sequence"/>
</dbReference>
<evidence type="ECO:0000313" key="2">
    <source>
        <dbReference type="EMBL" id="KAF4047466.1"/>
    </source>
</evidence>
<dbReference type="EMBL" id="WSZM01000001">
    <property type="protein sequence ID" value="KAF4047466.1"/>
    <property type="molecule type" value="Genomic_DNA"/>
</dbReference>
<reference evidence="2" key="1">
    <citation type="submission" date="2020-04" db="EMBL/GenBank/DDBJ databases">
        <title>Hybrid Assembly of Korean Phytophthora infestans isolates.</title>
        <authorList>
            <person name="Prokchorchik M."/>
            <person name="Lee Y."/>
            <person name="Seo J."/>
            <person name="Cho J.-H."/>
            <person name="Park Y.-E."/>
            <person name="Jang D.-C."/>
            <person name="Im J.-S."/>
            <person name="Choi J.-G."/>
            <person name="Park H.-J."/>
            <person name="Lee G.-B."/>
            <person name="Lee Y.-G."/>
            <person name="Hong S.-Y."/>
            <person name="Cho K."/>
            <person name="Sohn K.H."/>
        </authorList>
    </citation>
    <scope>NUCLEOTIDE SEQUENCE</scope>
    <source>
        <strain evidence="2">KR_1_A1</strain>
        <strain evidence="3">KR_2_A2</strain>
    </source>
</reference>
<accession>A0A833X335</accession>
<name>A0A833X335_PHYIN</name>
<evidence type="ECO:0000256" key="1">
    <source>
        <dbReference type="SAM" id="MobiDB-lite"/>
    </source>
</evidence>